<gene>
    <name evidence="3" type="ORF">PVL29_025632</name>
</gene>
<evidence type="ECO:0000259" key="2">
    <source>
        <dbReference type="PROSITE" id="PS50076"/>
    </source>
</evidence>
<comment type="caution">
    <text evidence="3">The sequence shown here is derived from an EMBL/GenBank/DDBJ whole genome shotgun (WGS) entry which is preliminary data.</text>
</comment>
<proteinExistence type="predicted"/>
<dbReference type="Pfam" id="PF00226">
    <property type="entry name" value="DnaJ"/>
    <property type="match status" value="1"/>
</dbReference>
<feature type="domain" description="J" evidence="2">
    <location>
        <begin position="110"/>
        <end position="173"/>
    </location>
</feature>
<dbReference type="PROSITE" id="PS50076">
    <property type="entry name" value="DNAJ_2"/>
    <property type="match status" value="1"/>
</dbReference>
<keyword evidence="4" id="KW-1185">Reference proteome</keyword>
<protein>
    <recommendedName>
        <fullName evidence="2">J domain-containing protein</fullName>
    </recommendedName>
</protein>
<sequence length="351" mass="39975">MRDPELNNSQLLQAASEGTTLVVPRFASTSYVHVTDGYLSFPSLKDPRHSYHYKTRNSMWVSEVSLLHFSLPNSSQFDIPNNLTTRWRHKFTSVRCSSRSDGQSARTRKSYYELLGVSVDSKPQEIKEAYRKLQKKYHPDVAGQKGHEYSLMLNEAYRVLAREDLRREYDASIGKMTVGFGGIFSGMGYSSWKGPLRPQALFVDENECIGNTFVMDDALGCARVKVQYGDDDKKIEVSVDSCPVNCIHWVDREELAILEFLIQPQPKEGYGVFGGGWERPANVFMAAKAFNKQLKQQADHHQRNASRTVEEETPAQAEARANASMKIKKERLSRIWNWVQEFSGSNKANKE</sequence>
<dbReference type="PRINTS" id="PR00625">
    <property type="entry name" value="JDOMAIN"/>
</dbReference>
<accession>A0AA38YKE2</accession>
<dbReference type="InterPro" id="IPR001623">
    <property type="entry name" value="DnaJ_domain"/>
</dbReference>
<dbReference type="SUPFAM" id="SSF46565">
    <property type="entry name" value="Chaperone J-domain"/>
    <property type="match status" value="1"/>
</dbReference>
<organism evidence="3 4">
    <name type="scientific">Vitis rotundifolia</name>
    <name type="common">Muscadine grape</name>
    <dbReference type="NCBI Taxonomy" id="103349"/>
    <lineage>
        <taxon>Eukaryota</taxon>
        <taxon>Viridiplantae</taxon>
        <taxon>Streptophyta</taxon>
        <taxon>Embryophyta</taxon>
        <taxon>Tracheophyta</taxon>
        <taxon>Spermatophyta</taxon>
        <taxon>Magnoliopsida</taxon>
        <taxon>eudicotyledons</taxon>
        <taxon>Gunneridae</taxon>
        <taxon>Pentapetalae</taxon>
        <taxon>rosids</taxon>
        <taxon>Vitales</taxon>
        <taxon>Vitaceae</taxon>
        <taxon>Viteae</taxon>
        <taxon>Vitis</taxon>
    </lineage>
</organism>
<dbReference type="AlphaFoldDB" id="A0AA38YKE2"/>
<dbReference type="EMBL" id="JARBHA010000019">
    <property type="protein sequence ID" value="KAJ9672063.1"/>
    <property type="molecule type" value="Genomic_DNA"/>
</dbReference>
<evidence type="ECO:0000313" key="3">
    <source>
        <dbReference type="EMBL" id="KAJ9672063.1"/>
    </source>
</evidence>
<dbReference type="InterPro" id="IPR036869">
    <property type="entry name" value="J_dom_sf"/>
</dbReference>
<dbReference type="Gene3D" id="3.30.70.20">
    <property type="match status" value="1"/>
</dbReference>
<evidence type="ECO:0000256" key="1">
    <source>
        <dbReference type="SAM" id="MobiDB-lite"/>
    </source>
</evidence>
<dbReference type="SMART" id="SM00271">
    <property type="entry name" value="DnaJ"/>
    <property type="match status" value="1"/>
</dbReference>
<dbReference type="CDD" id="cd06257">
    <property type="entry name" value="DnaJ"/>
    <property type="match status" value="1"/>
</dbReference>
<dbReference type="PANTHER" id="PTHR45295">
    <property type="entry name" value="CHAPERONE PROTEIN DNAJ C76, CHLOROPLASTIC"/>
    <property type="match status" value="1"/>
</dbReference>
<feature type="region of interest" description="Disordered" evidence="1">
    <location>
        <begin position="297"/>
        <end position="323"/>
    </location>
</feature>
<dbReference type="Gene3D" id="1.10.287.110">
    <property type="entry name" value="DnaJ domain"/>
    <property type="match status" value="1"/>
</dbReference>
<evidence type="ECO:0000313" key="4">
    <source>
        <dbReference type="Proteomes" id="UP001168098"/>
    </source>
</evidence>
<reference evidence="3 4" key="1">
    <citation type="journal article" date="2023" name="BMC Biotechnol.">
        <title>Vitis rotundifolia cv Carlos genome sequencing.</title>
        <authorList>
            <person name="Huff M."/>
            <person name="Hulse-Kemp A."/>
            <person name="Scheffler B."/>
            <person name="Youngblood R."/>
            <person name="Simpson S."/>
            <person name="Babiker E."/>
            <person name="Staton M."/>
        </authorList>
    </citation>
    <scope>NUCLEOTIDE SEQUENCE [LARGE SCALE GENOMIC DNA]</scope>
    <source>
        <tissue evidence="3">Leaf</tissue>
    </source>
</reference>
<dbReference type="Proteomes" id="UP001168098">
    <property type="component" value="Unassembled WGS sequence"/>
</dbReference>
<dbReference type="PANTHER" id="PTHR45295:SF4">
    <property type="entry name" value="OS06G0474800 PROTEIN"/>
    <property type="match status" value="1"/>
</dbReference>
<name>A0AA38YKE2_VITRO</name>